<evidence type="ECO:0000313" key="2">
    <source>
        <dbReference type="EMBL" id="QBQ35292.1"/>
    </source>
</evidence>
<dbReference type="RefSeq" id="WP_134383531.1">
    <property type="nucleotide sequence ID" value="NZ_BMWW01000007.1"/>
</dbReference>
<evidence type="ECO:0000313" key="3">
    <source>
        <dbReference type="Proteomes" id="UP000294359"/>
    </source>
</evidence>
<gene>
    <name evidence="2" type="ORF">E1742_03275</name>
    <name evidence="1" type="ORF">GCM10007388_37660</name>
</gene>
<dbReference type="AlphaFoldDB" id="A0A4P7BBJ5"/>
<reference evidence="1" key="1">
    <citation type="journal article" date="2014" name="Int. J. Syst. Evol. Microbiol.">
        <title>Complete genome sequence of Corynebacterium casei LMG S-19264T (=DSM 44701T), isolated from a smear-ripened cheese.</title>
        <authorList>
            <consortium name="US DOE Joint Genome Institute (JGI-PGF)"/>
            <person name="Walter F."/>
            <person name="Albersmeier A."/>
            <person name="Kalinowski J."/>
            <person name="Ruckert C."/>
        </authorList>
    </citation>
    <scope>NUCLEOTIDE SEQUENCE</scope>
    <source>
        <strain evidence="1">KCTC 12344</strain>
    </source>
</reference>
<name>A0A4P7BBJ5_9BURK</name>
<protein>
    <submittedName>
        <fullName evidence="1">Uncharacterized protein</fullName>
    </submittedName>
</protein>
<keyword evidence="3" id="KW-1185">Reference proteome</keyword>
<accession>A0A4P7BBJ5</accession>
<proteinExistence type="predicted"/>
<dbReference type="EMBL" id="BMWW01000007">
    <property type="protein sequence ID" value="GGZ00623.1"/>
    <property type="molecule type" value="Genomic_DNA"/>
</dbReference>
<dbReference type="Proteomes" id="UP000294359">
    <property type="component" value="Chromosome"/>
</dbReference>
<dbReference type="EMBL" id="CP038026">
    <property type="protein sequence ID" value="QBQ35292.1"/>
    <property type="molecule type" value="Genomic_DNA"/>
</dbReference>
<organism evidence="1 4">
    <name type="scientific">Pseudoduganella plicata</name>
    <dbReference type="NCBI Taxonomy" id="321984"/>
    <lineage>
        <taxon>Bacteria</taxon>
        <taxon>Pseudomonadati</taxon>
        <taxon>Pseudomonadota</taxon>
        <taxon>Betaproteobacteria</taxon>
        <taxon>Burkholderiales</taxon>
        <taxon>Oxalobacteraceae</taxon>
        <taxon>Telluria group</taxon>
        <taxon>Pseudoduganella</taxon>
    </lineage>
</organism>
<sequence>MNDNQLDEQILAAIRAGHGTREKLMKIDALRHRTWLVVAERLNVLTKRNALVSSKAGWRLAN</sequence>
<reference evidence="1" key="3">
    <citation type="submission" date="2022-12" db="EMBL/GenBank/DDBJ databases">
        <authorList>
            <person name="Sun Q."/>
            <person name="Kim S."/>
        </authorList>
    </citation>
    <scope>NUCLEOTIDE SEQUENCE</scope>
    <source>
        <strain evidence="1">KCTC 12344</strain>
    </source>
</reference>
<evidence type="ECO:0000313" key="1">
    <source>
        <dbReference type="EMBL" id="GGZ00623.1"/>
    </source>
</evidence>
<reference evidence="2 3" key="2">
    <citation type="submission" date="2019-03" db="EMBL/GenBank/DDBJ databases">
        <title>Draft Genome Sequences of Six Type Strains of the Genus Massilia.</title>
        <authorList>
            <person name="Miess H."/>
            <person name="Frediansyhah A."/>
            <person name="Gross H."/>
        </authorList>
    </citation>
    <scope>NUCLEOTIDE SEQUENCE [LARGE SCALE GENOMIC DNA]</scope>
    <source>
        <strain evidence="2 3">DSM 17505</strain>
    </source>
</reference>
<evidence type="ECO:0000313" key="4">
    <source>
        <dbReference type="Proteomes" id="UP000619512"/>
    </source>
</evidence>
<dbReference type="Proteomes" id="UP000619512">
    <property type="component" value="Unassembled WGS sequence"/>
</dbReference>